<keyword evidence="2" id="KW-1185">Reference proteome</keyword>
<dbReference type="AlphaFoldDB" id="A0A9N9CXJ8"/>
<protein>
    <submittedName>
        <fullName evidence="1">15681_t:CDS:1</fullName>
    </submittedName>
</protein>
<sequence length="41" mass="4979">MRDRFQRMFDESGFDIYMHYKLDLDVSVPRLTKAENAIVNR</sequence>
<organism evidence="1 2">
    <name type="scientific">Funneliformis mosseae</name>
    <name type="common">Endomycorrhizal fungus</name>
    <name type="synonym">Glomus mosseae</name>
    <dbReference type="NCBI Taxonomy" id="27381"/>
    <lineage>
        <taxon>Eukaryota</taxon>
        <taxon>Fungi</taxon>
        <taxon>Fungi incertae sedis</taxon>
        <taxon>Mucoromycota</taxon>
        <taxon>Glomeromycotina</taxon>
        <taxon>Glomeromycetes</taxon>
        <taxon>Glomerales</taxon>
        <taxon>Glomeraceae</taxon>
        <taxon>Funneliformis</taxon>
    </lineage>
</organism>
<gene>
    <name evidence="1" type="ORF">FMOSSE_LOCUS9835</name>
</gene>
<accession>A0A9N9CXJ8</accession>
<proteinExistence type="predicted"/>
<evidence type="ECO:0000313" key="1">
    <source>
        <dbReference type="EMBL" id="CAG8618265.1"/>
    </source>
</evidence>
<dbReference type="EMBL" id="CAJVPP010003018">
    <property type="protein sequence ID" value="CAG8618265.1"/>
    <property type="molecule type" value="Genomic_DNA"/>
</dbReference>
<reference evidence="1" key="1">
    <citation type="submission" date="2021-06" db="EMBL/GenBank/DDBJ databases">
        <authorList>
            <person name="Kallberg Y."/>
            <person name="Tangrot J."/>
            <person name="Rosling A."/>
        </authorList>
    </citation>
    <scope>NUCLEOTIDE SEQUENCE</scope>
    <source>
        <strain evidence="1">87-6 pot B 2015</strain>
    </source>
</reference>
<dbReference type="Proteomes" id="UP000789375">
    <property type="component" value="Unassembled WGS sequence"/>
</dbReference>
<comment type="caution">
    <text evidence="1">The sequence shown here is derived from an EMBL/GenBank/DDBJ whole genome shotgun (WGS) entry which is preliminary data.</text>
</comment>
<evidence type="ECO:0000313" key="2">
    <source>
        <dbReference type="Proteomes" id="UP000789375"/>
    </source>
</evidence>
<name>A0A9N9CXJ8_FUNMO</name>